<dbReference type="InterPro" id="IPR051637">
    <property type="entry name" value="Ank_repeat_dom-contain_49"/>
</dbReference>
<evidence type="ECO:0000313" key="5">
    <source>
        <dbReference type="EMBL" id="OXV06776.1"/>
    </source>
</evidence>
<evidence type="ECO:0000256" key="4">
    <source>
        <dbReference type="SAM" id="MobiDB-lite"/>
    </source>
</evidence>
<proteinExistence type="predicted"/>
<evidence type="ECO:0000256" key="2">
    <source>
        <dbReference type="ARBA" id="ARBA00023043"/>
    </source>
</evidence>
<dbReference type="EMBL" id="NPHW01005419">
    <property type="protein sequence ID" value="OXV06776.1"/>
    <property type="molecule type" value="Genomic_DNA"/>
</dbReference>
<dbReference type="AlphaFoldDB" id="A0A232LRL2"/>
<sequence>MSTPQPKPNLKPNLPVTLSFDEVDDLIYTARSNDLDALKADIERLSKTYNCSPSSIIRSAIDAEEESEGGTGGCLLHWPAANGYLELLTYLLQTVINASETSFINHRNYSGNTALHWAALNTQLDCVKALTEAGADISAKNDSGHDAIFLAEQADWNPVQVGDEGESTSASASASASTSTSTSRYEVYGVKVESRARQVVEWLLGCEKAAGLERSSTTGSAAVEHEEEEGEEAGTEEMEGVEAANGIKIK</sequence>
<dbReference type="PROSITE" id="PS50297">
    <property type="entry name" value="ANK_REP_REGION"/>
    <property type="match status" value="1"/>
</dbReference>
<dbReference type="SMART" id="SM00248">
    <property type="entry name" value="ANK"/>
    <property type="match status" value="1"/>
</dbReference>
<dbReference type="Pfam" id="PF12796">
    <property type="entry name" value="Ank_2"/>
    <property type="match status" value="1"/>
</dbReference>
<dbReference type="PANTHER" id="PTHR24180">
    <property type="entry name" value="CYCLIN-DEPENDENT KINASE INHIBITOR 2C-RELATED"/>
    <property type="match status" value="1"/>
</dbReference>
<dbReference type="PANTHER" id="PTHR24180:SF45">
    <property type="entry name" value="POLY [ADP-RIBOSE] POLYMERASE TANKYRASE"/>
    <property type="match status" value="1"/>
</dbReference>
<organism evidence="5 6">
    <name type="scientific">Elaphomyces granulatus</name>
    <dbReference type="NCBI Taxonomy" id="519963"/>
    <lineage>
        <taxon>Eukaryota</taxon>
        <taxon>Fungi</taxon>
        <taxon>Dikarya</taxon>
        <taxon>Ascomycota</taxon>
        <taxon>Pezizomycotina</taxon>
        <taxon>Eurotiomycetes</taxon>
        <taxon>Eurotiomycetidae</taxon>
        <taxon>Eurotiales</taxon>
        <taxon>Elaphomycetaceae</taxon>
        <taxon>Elaphomyces</taxon>
    </lineage>
</organism>
<reference evidence="5 6" key="1">
    <citation type="journal article" date="2015" name="Environ. Microbiol.">
        <title>Metagenome sequence of Elaphomyces granulatus from sporocarp tissue reveals Ascomycota ectomycorrhizal fingerprints of genome expansion and a Proteobacteria-rich microbiome.</title>
        <authorList>
            <person name="Quandt C.A."/>
            <person name="Kohler A."/>
            <person name="Hesse C.N."/>
            <person name="Sharpton T.J."/>
            <person name="Martin F."/>
            <person name="Spatafora J.W."/>
        </authorList>
    </citation>
    <scope>NUCLEOTIDE SEQUENCE [LARGE SCALE GENOMIC DNA]</scope>
    <source>
        <strain evidence="5 6">OSC145934</strain>
    </source>
</reference>
<feature type="repeat" description="ANK" evidence="3">
    <location>
        <begin position="110"/>
        <end position="142"/>
    </location>
</feature>
<dbReference type="InterPro" id="IPR002110">
    <property type="entry name" value="Ankyrin_rpt"/>
</dbReference>
<dbReference type="Gene3D" id="1.25.40.20">
    <property type="entry name" value="Ankyrin repeat-containing domain"/>
    <property type="match status" value="1"/>
</dbReference>
<accession>A0A232LRL2</accession>
<name>A0A232LRL2_9EURO</name>
<keyword evidence="1" id="KW-0677">Repeat</keyword>
<feature type="compositionally biased region" description="Acidic residues" evidence="4">
    <location>
        <begin position="225"/>
        <end position="240"/>
    </location>
</feature>
<dbReference type="PROSITE" id="PS50088">
    <property type="entry name" value="ANK_REPEAT"/>
    <property type="match status" value="1"/>
</dbReference>
<dbReference type="Proteomes" id="UP000243515">
    <property type="component" value="Unassembled WGS sequence"/>
</dbReference>
<evidence type="ECO:0000256" key="3">
    <source>
        <dbReference type="PROSITE-ProRule" id="PRU00023"/>
    </source>
</evidence>
<dbReference type="InterPro" id="IPR036770">
    <property type="entry name" value="Ankyrin_rpt-contain_sf"/>
</dbReference>
<comment type="caution">
    <text evidence="5">The sequence shown here is derived from an EMBL/GenBank/DDBJ whole genome shotgun (WGS) entry which is preliminary data.</text>
</comment>
<evidence type="ECO:0000256" key="1">
    <source>
        <dbReference type="ARBA" id="ARBA00022737"/>
    </source>
</evidence>
<evidence type="ECO:0000313" key="6">
    <source>
        <dbReference type="Proteomes" id="UP000243515"/>
    </source>
</evidence>
<dbReference type="OrthoDB" id="10057496at2759"/>
<feature type="region of interest" description="Disordered" evidence="4">
    <location>
        <begin position="214"/>
        <end position="250"/>
    </location>
</feature>
<keyword evidence="2 3" id="KW-0040">ANK repeat</keyword>
<gene>
    <name evidence="5" type="ORF">Egran_05457</name>
</gene>
<keyword evidence="6" id="KW-1185">Reference proteome</keyword>
<protein>
    <submittedName>
        <fullName evidence="5">Uncharacterized protein</fullName>
    </submittedName>
</protein>
<dbReference type="SUPFAM" id="SSF48403">
    <property type="entry name" value="Ankyrin repeat"/>
    <property type="match status" value="1"/>
</dbReference>